<comment type="caution">
    <text evidence="1">The sequence shown here is derived from an EMBL/GenBank/DDBJ whole genome shotgun (WGS) entry which is preliminary data.</text>
</comment>
<organism evidence="1 2">
    <name type="scientific">Desmophyllum pertusum</name>
    <dbReference type="NCBI Taxonomy" id="174260"/>
    <lineage>
        <taxon>Eukaryota</taxon>
        <taxon>Metazoa</taxon>
        <taxon>Cnidaria</taxon>
        <taxon>Anthozoa</taxon>
        <taxon>Hexacorallia</taxon>
        <taxon>Scleractinia</taxon>
        <taxon>Caryophylliina</taxon>
        <taxon>Caryophylliidae</taxon>
        <taxon>Desmophyllum</taxon>
    </lineage>
</organism>
<proteinExistence type="predicted"/>
<dbReference type="AlphaFoldDB" id="A0A9X0CTU4"/>
<gene>
    <name evidence="1" type="ORF">OS493_014362</name>
</gene>
<protein>
    <submittedName>
        <fullName evidence="1">Uncharacterized protein</fullName>
    </submittedName>
</protein>
<dbReference type="EMBL" id="MU826832">
    <property type="protein sequence ID" value="KAJ7373214.1"/>
    <property type="molecule type" value="Genomic_DNA"/>
</dbReference>
<reference evidence="1" key="1">
    <citation type="submission" date="2023-01" db="EMBL/GenBank/DDBJ databases">
        <title>Genome assembly of the deep-sea coral Lophelia pertusa.</title>
        <authorList>
            <person name="Herrera S."/>
            <person name="Cordes E."/>
        </authorList>
    </citation>
    <scope>NUCLEOTIDE SEQUENCE</scope>
    <source>
        <strain evidence="1">USNM1676648</strain>
        <tissue evidence="1">Polyp</tissue>
    </source>
</reference>
<evidence type="ECO:0000313" key="1">
    <source>
        <dbReference type="EMBL" id="KAJ7373214.1"/>
    </source>
</evidence>
<name>A0A9X0CTU4_9CNID</name>
<evidence type="ECO:0000313" key="2">
    <source>
        <dbReference type="Proteomes" id="UP001163046"/>
    </source>
</evidence>
<dbReference type="Proteomes" id="UP001163046">
    <property type="component" value="Unassembled WGS sequence"/>
</dbReference>
<keyword evidence="2" id="KW-1185">Reference proteome</keyword>
<accession>A0A9X0CTU4</accession>
<sequence>VKDLETLRNTKGKHRHGFTRSKWDKANNEIQKEYKEGEAITGLCYSSGLERYFVVMTKTPEGQCYHRSDDEIARSKWMDEKFEKGILSYYHLQGSN</sequence>
<feature type="non-terminal residue" evidence="1">
    <location>
        <position position="1"/>
    </location>
</feature>